<dbReference type="Proteomes" id="UP001240236">
    <property type="component" value="Unassembled WGS sequence"/>
</dbReference>
<feature type="domain" description="Acetyl xylan esterase" evidence="4">
    <location>
        <begin position="3"/>
        <end position="311"/>
    </location>
</feature>
<evidence type="ECO:0000313" key="6">
    <source>
        <dbReference type="Proteomes" id="UP001240236"/>
    </source>
</evidence>
<feature type="region of interest" description="Disordered" evidence="3">
    <location>
        <begin position="315"/>
        <end position="352"/>
    </location>
</feature>
<dbReference type="EC" id="3.1.1.41" evidence="5"/>
<proteinExistence type="predicted"/>
<keyword evidence="5" id="KW-0378">Hydrolase</keyword>
<feature type="binding site" evidence="2">
    <location>
        <position position="83"/>
    </location>
    <ligand>
        <name>substrate</name>
    </ligand>
</feature>
<dbReference type="RefSeq" id="WP_307247817.1">
    <property type="nucleotide sequence ID" value="NZ_JAUSUZ010000001.1"/>
</dbReference>
<name>A0AAE3W760_9ACTN</name>
<reference evidence="5 6" key="1">
    <citation type="submission" date="2023-07" db="EMBL/GenBank/DDBJ databases">
        <title>Sequencing the genomes of 1000 actinobacteria strains.</title>
        <authorList>
            <person name="Klenk H.-P."/>
        </authorList>
    </citation>
    <scope>NUCLEOTIDE SEQUENCE [LARGE SCALE GENOMIC DNA]</scope>
    <source>
        <strain evidence="5 6">DSM 44709</strain>
    </source>
</reference>
<dbReference type="AlphaFoldDB" id="A0AAE3W760"/>
<feature type="active site" description="Nucleophile" evidence="1">
    <location>
        <position position="177"/>
    </location>
</feature>
<evidence type="ECO:0000256" key="3">
    <source>
        <dbReference type="SAM" id="MobiDB-lite"/>
    </source>
</evidence>
<sequence length="352" mass="37516">MNVEHYTADVPVPPDFDQFWATSLRRPGPVLLSVEPVPNRLRLISTFDVSFAGFGGHPIRAWYSRPSFVEDVVLPAVVEFPGYGRGRGFPHERLTWVSAGYAHLLMDVRGAGGRYGNGGDTPDPGAVPDAPWPVTWGIGSPDTYYYRRVITDAVRAVLAVRALPGVDPARVAAVGNSQGGGLALAVAGLVPDLAALLVTAPFLCDIHHCLSTVDTSPYAEISSYLAVRRDLTPAAYDTLSYMDGVTFARQAVAPACFGTGLRDNVCPPAGTYAAFNAYGGPRTDKEIHSYPFNGHEGGDTFHVAHQLEWLTARMPPEPAGAAPDLPGPRRGWPRPGAPGPPGATVQPQVNNT</sequence>
<accession>A0AAE3W760</accession>
<evidence type="ECO:0000313" key="5">
    <source>
        <dbReference type="EMBL" id="MDQ0371218.1"/>
    </source>
</evidence>
<dbReference type="InterPro" id="IPR029058">
    <property type="entry name" value="AB_hydrolase_fold"/>
</dbReference>
<dbReference type="PANTHER" id="PTHR40111">
    <property type="entry name" value="CEPHALOSPORIN-C DEACETYLASE"/>
    <property type="match status" value="1"/>
</dbReference>
<evidence type="ECO:0000256" key="1">
    <source>
        <dbReference type="PIRSR" id="PIRSR639069-1"/>
    </source>
</evidence>
<dbReference type="InterPro" id="IPR039069">
    <property type="entry name" value="CE7"/>
</dbReference>
<feature type="active site" description="Charge relay system" evidence="1">
    <location>
        <position position="263"/>
    </location>
</feature>
<evidence type="ECO:0000256" key="2">
    <source>
        <dbReference type="PIRSR" id="PIRSR639069-2"/>
    </source>
</evidence>
<gene>
    <name evidence="5" type="ORF">J2S42_007887</name>
</gene>
<dbReference type="Pfam" id="PF05448">
    <property type="entry name" value="AXE1"/>
    <property type="match status" value="1"/>
</dbReference>
<dbReference type="Gene3D" id="3.40.50.1820">
    <property type="entry name" value="alpha/beta hydrolase"/>
    <property type="match status" value="1"/>
</dbReference>
<dbReference type="GO" id="GO:0047739">
    <property type="term" value="F:cephalosporin-C deacetylase activity"/>
    <property type="evidence" value="ECO:0007669"/>
    <property type="project" value="UniProtKB-EC"/>
</dbReference>
<evidence type="ECO:0000259" key="4">
    <source>
        <dbReference type="Pfam" id="PF05448"/>
    </source>
</evidence>
<dbReference type="InterPro" id="IPR008391">
    <property type="entry name" value="AXE1_dom"/>
</dbReference>
<dbReference type="SUPFAM" id="SSF53474">
    <property type="entry name" value="alpha/beta-Hydrolases"/>
    <property type="match status" value="1"/>
</dbReference>
<feature type="active site" description="Charge relay system" evidence="1">
    <location>
        <position position="295"/>
    </location>
</feature>
<comment type="caution">
    <text evidence="5">The sequence shown here is derived from an EMBL/GenBank/DDBJ whole genome shotgun (WGS) entry which is preliminary data.</text>
</comment>
<organism evidence="5 6">
    <name type="scientific">Catenuloplanes indicus</name>
    <dbReference type="NCBI Taxonomy" id="137267"/>
    <lineage>
        <taxon>Bacteria</taxon>
        <taxon>Bacillati</taxon>
        <taxon>Actinomycetota</taxon>
        <taxon>Actinomycetes</taxon>
        <taxon>Micromonosporales</taxon>
        <taxon>Micromonosporaceae</taxon>
        <taxon>Catenuloplanes</taxon>
    </lineage>
</organism>
<protein>
    <submittedName>
        <fullName evidence="5">Cephalosporin-C deacetylase</fullName>
        <ecNumber evidence="5">3.1.1.41</ecNumber>
    </submittedName>
</protein>
<keyword evidence="6" id="KW-1185">Reference proteome</keyword>
<dbReference type="EMBL" id="JAUSUZ010000001">
    <property type="protein sequence ID" value="MDQ0371218.1"/>
    <property type="molecule type" value="Genomic_DNA"/>
</dbReference>
<dbReference type="GO" id="GO:0005976">
    <property type="term" value="P:polysaccharide metabolic process"/>
    <property type="evidence" value="ECO:0007669"/>
    <property type="project" value="TreeGrafter"/>
</dbReference>
<dbReference type="PANTHER" id="PTHR40111:SF1">
    <property type="entry name" value="CEPHALOSPORIN-C DEACETYLASE"/>
    <property type="match status" value="1"/>
</dbReference>